<dbReference type="PROSITE" id="PS50994">
    <property type="entry name" value="INTEGRASE"/>
    <property type="match status" value="1"/>
</dbReference>
<gene>
    <name evidence="3" type="ORF">Tci_038850</name>
</gene>
<dbReference type="PANTHER" id="PTHR42648:SF32">
    <property type="entry name" value="RIBONUCLEASE H-LIKE DOMAIN, GAG-PRE-INTEGRASE DOMAIN PROTEIN-RELATED"/>
    <property type="match status" value="1"/>
</dbReference>
<evidence type="ECO:0000313" key="3">
    <source>
        <dbReference type="EMBL" id="GEU66872.1"/>
    </source>
</evidence>
<proteinExistence type="predicted"/>
<dbReference type="InterPro" id="IPR012337">
    <property type="entry name" value="RNaseH-like_sf"/>
</dbReference>
<evidence type="ECO:0000259" key="2">
    <source>
        <dbReference type="PROSITE" id="PS50994"/>
    </source>
</evidence>
<dbReference type="AlphaFoldDB" id="A0A6L2M2R0"/>
<dbReference type="EMBL" id="BKCJ010005459">
    <property type="protein sequence ID" value="GEU66872.1"/>
    <property type="molecule type" value="Genomic_DNA"/>
</dbReference>
<dbReference type="PANTHER" id="PTHR42648">
    <property type="entry name" value="TRANSPOSASE, PUTATIVE-RELATED"/>
    <property type="match status" value="1"/>
</dbReference>
<protein>
    <submittedName>
        <fullName evidence="3">Retrovirus-related Pol polyprotein from transposon TNT 1-94</fullName>
    </submittedName>
</protein>
<dbReference type="Gene3D" id="3.30.420.10">
    <property type="entry name" value="Ribonuclease H-like superfamily/Ribonuclease H"/>
    <property type="match status" value="1"/>
</dbReference>
<dbReference type="InterPro" id="IPR039537">
    <property type="entry name" value="Retrotran_Ty1/copia-like"/>
</dbReference>
<feature type="region of interest" description="Disordered" evidence="1">
    <location>
        <begin position="217"/>
        <end position="236"/>
    </location>
</feature>
<comment type="caution">
    <text evidence="3">The sequence shown here is derived from an EMBL/GenBank/DDBJ whole genome shotgun (WGS) entry which is preliminary data.</text>
</comment>
<dbReference type="GO" id="GO:0015074">
    <property type="term" value="P:DNA integration"/>
    <property type="evidence" value="ECO:0007669"/>
    <property type="project" value="InterPro"/>
</dbReference>
<dbReference type="InterPro" id="IPR036397">
    <property type="entry name" value="RNaseH_sf"/>
</dbReference>
<dbReference type="GO" id="GO:0003676">
    <property type="term" value="F:nucleic acid binding"/>
    <property type="evidence" value="ECO:0007669"/>
    <property type="project" value="InterPro"/>
</dbReference>
<accession>A0A6L2M2R0</accession>
<feature type="domain" description="Integrase catalytic" evidence="2">
    <location>
        <begin position="331"/>
        <end position="494"/>
    </location>
</feature>
<feature type="region of interest" description="Disordered" evidence="1">
    <location>
        <begin position="23"/>
        <end position="44"/>
    </location>
</feature>
<evidence type="ECO:0000256" key="1">
    <source>
        <dbReference type="SAM" id="MobiDB-lite"/>
    </source>
</evidence>
<dbReference type="SUPFAM" id="SSF53098">
    <property type="entry name" value="Ribonuclease H-like"/>
    <property type="match status" value="1"/>
</dbReference>
<dbReference type="Pfam" id="PF25597">
    <property type="entry name" value="SH3_retrovirus"/>
    <property type="match status" value="1"/>
</dbReference>
<organism evidence="3">
    <name type="scientific">Tanacetum cinerariifolium</name>
    <name type="common">Dalmatian daisy</name>
    <name type="synonym">Chrysanthemum cinerariifolium</name>
    <dbReference type="NCBI Taxonomy" id="118510"/>
    <lineage>
        <taxon>Eukaryota</taxon>
        <taxon>Viridiplantae</taxon>
        <taxon>Streptophyta</taxon>
        <taxon>Embryophyta</taxon>
        <taxon>Tracheophyta</taxon>
        <taxon>Spermatophyta</taxon>
        <taxon>Magnoliopsida</taxon>
        <taxon>eudicotyledons</taxon>
        <taxon>Gunneridae</taxon>
        <taxon>Pentapetalae</taxon>
        <taxon>asterids</taxon>
        <taxon>campanulids</taxon>
        <taxon>Asterales</taxon>
        <taxon>Asteraceae</taxon>
        <taxon>Asteroideae</taxon>
        <taxon>Anthemideae</taxon>
        <taxon>Anthemidinae</taxon>
        <taxon>Tanacetum</taxon>
    </lineage>
</organism>
<name>A0A6L2M2R0_TANCI</name>
<dbReference type="InterPro" id="IPR057670">
    <property type="entry name" value="SH3_retrovirus"/>
</dbReference>
<sequence length="588" mass="67109">MWHGNRLMYREELSILRGRKSVPGINSRERGNGKKRTTLSSQEKLARKNELKATSTLLMALLKEHQLMFNYYKNTRLQKLISQLEIHEETISQEDLNLSLLRSLPSEWKTHSLIWRNKTDLETLCMDDLYNNLKIYEAEVMRLSCTTQNTQNVAFVSFNNTDSTNKAVNTSHGVSAASSKTNASNLPNVDSVRDARIYSFFANGNVDYESKKIPIENRKESRASKHQDNKNREAPRRTVPIEDTTLNALVTQRDRLGYDWSDQAEDGPTNFALIAYTSSSSSSSSNSNAEVNDKYNTGEGYHAVLRPYTGNYLPPKANLVFADEHVVSESITSLPDIAKSEVKTSATKLKNIWRPTGNVIDHISKDSGSYMLKRFKYVDLQGRLKSEISPSLQIIKRLMVDSLHLEEVLKEVKLLEKMKGIKREFSVARTPQQNEVAKRKNRTLIEAARTMLADSLLPTIFWAEAVNTTCYVQNRVLVTKPYNKTPYELLIGRSPNIDFMKPFGCLVTIFNTLDHLGKFEGKANEGFLVGYSLNSKAFRVFNSRTRKVKENMHIKFLENKSNVARRGLEWLFDIDSLKKSMNYEPVTT</sequence>
<reference evidence="3" key="1">
    <citation type="journal article" date="2019" name="Sci. Rep.">
        <title>Draft genome of Tanacetum cinerariifolium, the natural source of mosquito coil.</title>
        <authorList>
            <person name="Yamashiro T."/>
            <person name="Shiraishi A."/>
            <person name="Satake H."/>
            <person name="Nakayama K."/>
        </authorList>
    </citation>
    <scope>NUCLEOTIDE SEQUENCE</scope>
</reference>
<dbReference type="InterPro" id="IPR001584">
    <property type="entry name" value="Integrase_cat-core"/>
</dbReference>